<dbReference type="PANTHER" id="PTHR46553:SF3">
    <property type="entry name" value="ADENINE NUCLEOTIDE ALPHA HYDROLASES-LIKE SUPERFAMILY PROTEIN"/>
    <property type="match status" value="1"/>
</dbReference>
<dbReference type="RefSeq" id="WP_344421072.1">
    <property type="nucleotide sequence ID" value="NZ_BAAANN010000016.1"/>
</dbReference>
<reference evidence="4" key="1">
    <citation type="journal article" date="2019" name="Int. J. Syst. Evol. Microbiol.">
        <title>The Global Catalogue of Microorganisms (GCM) 10K type strain sequencing project: providing services to taxonomists for standard genome sequencing and annotation.</title>
        <authorList>
            <consortium name="The Broad Institute Genomics Platform"/>
            <consortium name="The Broad Institute Genome Sequencing Center for Infectious Disease"/>
            <person name="Wu L."/>
            <person name="Ma J."/>
        </authorList>
    </citation>
    <scope>NUCLEOTIDE SEQUENCE [LARGE SCALE GENOMIC DNA]</scope>
    <source>
        <strain evidence="4">JCM 14545</strain>
    </source>
</reference>
<evidence type="ECO:0000256" key="1">
    <source>
        <dbReference type="ARBA" id="ARBA00008791"/>
    </source>
</evidence>
<comment type="similarity">
    <text evidence="1">Belongs to the universal stress protein A family.</text>
</comment>
<dbReference type="Gene3D" id="3.40.50.620">
    <property type="entry name" value="HUPs"/>
    <property type="match status" value="2"/>
</dbReference>
<name>A0ABP5CK76_9PSEU</name>
<comment type="caution">
    <text evidence="3">The sequence shown here is derived from an EMBL/GenBank/DDBJ whole genome shotgun (WGS) entry which is preliminary data.</text>
</comment>
<dbReference type="PANTHER" id="PTHR46553">
    <property type="entry name" value="ADENINE NUCLEOTIDE ALPHA HYDROLASES-LIKE SUPERFAMILY PROTEIN"/>
    <property type="match status" value="1"/>
</dbReference>
<protein>
    <submittedName>
        <fullName evidence="3">Universal stress protein</fullName>
    </submittedName>
</protein>
<evidence type="ECO:0000313" key="3">
    <source>
        <dbReference type="EMBL" id="GAA1965256.1"/>
    </source>
</evidence>
<dbReference type="InterPro" id="IPR006015">
    <property type="entry name" value="Universal_stress_UspA"/>
</dbReference>
<dbReference type="InterPro" id="IPR006016">
    <property type="entry name" value="UspA"/>
</dbReference>
<gene>
    <name evidence="3" type="ORF">GCM10009754_41620</name>
</gene>
<evidence type="ECO:0000259" key="2">
    <source>
        <dbReference type="Pfam" id="PF00582"/>
    </source>
</evidence>
<dbReference type="Pfam" id="PF00582">
    <property type="entry name" value="Usp"/>
    <property type="match status" value="2"/>
</dbReference>
<feature type="domain" description="UspA" evidence="2">
    <location>
        <begin position="155"/>
        <end position="291"/>
    </location>
</feature>
<accession>A0ABP5CK76</accession>
<organism evidence="3 4">
    <name type="scientific">Amycolatopsis minnesotensis</name>
    <dbReference type="NCBI Taxonomy" id="337894"/>
    <lineage>
        <taxon>Bacteria</taxon>
        <taxon>Bacillati</taxon>
        <taxon>Actinomycetota</taxon>
        <taxon>Actinomycetes</taxon>
        <taxon>Pseudonocardiales</taxon>
        <taxon>Pseudonocardiaceae</taxon>
        <taxon>Amycolatopsis</taxon>
    </lineage>
</organism>
<keyword evidence="4" id="KW-1185">Reference proteome</keyword>
<feature type="domain" description="UspA" evidence="2">
    <location>
        <begin position="8"/>
        <end position="145"/>
    </location>
</feature>
<proteinExistence type="inferred from homology"/>
<dbReference type="EMBL" id="BAAANN010000016">
    <property type="protein sequence ID" value="GAA1965256.1"/>
    <property type="molecule type" value="Genomic_DNA"/>
</dbReference>
<evidence type="ECO:0000313" key="4">
    <source>
        <dbReference type="Proteomes" id="UP001501116"/>
    </source>
</evidence>
<dbReference type="PRINTS" id="PR01438">
    <property type="entry name" value="UNVRSLSTRESS"/>
</dbReference>
<dbReference type="SUPFAM" id="SSF52402">
    <property type="entry name" value="Adenine nucleotide alpha hydrolases-like"/>
    <property type="match status" value="2"/>
</dbReference>
<dbReference type="Proteomes" id="UP001501116">
    <property type="component" value="Unassembled WGS sequence"/>
</dbReference>
<sequence length="308" mass="32175">MRSGADNRVVAGIDGSSSAVRAAVWAGAEAVRRGRPLRLVHVYAVPRGGLPGITGSRDRIRTGLTERAHTWLDEAEAAVLAASPGLLVEVAAREWDPVAALVQESERACLLVLGSRGLGGFTGLLMGSTAIALAGHGHCPVVVVRGEITTGTLPVTVGVDGSAHGDSAIGFACDEASMRGVGLRAVHAGNHTFTGQPTPHRLPAGDRAEIAQDHDSPLSRHLEVWREKYPDVAITASVWQGTAITVLLEYGRKSQLLVVGSRGLGGFAGMVLGSTSQALVEHAPCPIAIVRPHLAMVTGWRQRESTTD</sequence>
<dbReference type="InterPro" id="IPR014729">
    <property type="entry name" value="Rossmann-like_a/b/a_fold"/>
</dbReference>